<dbReference type="EMBL" id="MFUJ01000034">
    <property type="protein sequence ID" value="OGI78946.1"/>
    <property type="molecule type" value="Genomic_DNA"/>
</dbReference>
<dbReference type="Proteomes" id="UP000177052">
    <property type="component" value="Unassembled WGS sequence"/>
</dbReference>
<dbReference type="PANTHER" id="PTHR43245">
    <property type="entry name" value="BIFUNCTIONAL POLYMYXIN RESISTANCE PROTEIN ARNA"/>
    <property type="match status" value="1"/>
</dbReference>
<accession>A0A1F6WB08</accession>
<proteinExistence type="predicted"/>
<feature type="domain" description="NAD-dependent epimerase/dehydratase" evidence="1">
    <location>
        <begin position="5"/>
        <end position="235"/>
    </location>
</feature>
<evidence type="ECO:0000313" key="2">
    <source>
        <dbReference type="EMBL" id="OGI78946.1"/>
    </source>
</evidence>
<organism evidence="2 3">
    <name type="scientific">Candidatus Nomurabacteria bacterium RIFCSPHIGHO2_12_FULL_37_29</name>
    <dbReference type="NCBI Taxonomy" id="1801759"/>
    <lineage>
        <taxon>Bacteria</taxon>
        <taxon>Candidatus Nomuraibacteriota</taxon>
    </lineage>
</organism>
<dbReference type="CDD" id="cd08946">
    <property type="entry name" value="SDR_e"/>
    <property type="match status" value="1"/>
</dbReference>
<sequence length="330" mass="36902">MNKIVLITGGAGYVGSALVPSLLDSGYKVVVYDLYLFGNVFKEIKNKNLTEIKGDIRDKGKLLEAGKGVDYLIHLACISNDPSFELDPKLGKSINYDAFQNVIETVKSNNIKRIIFASSASIYGTQEGDVMENLKGVPLTDYAKFKLLCEEALKDSGLKNYVSVRPGTVNGYAPRLRLDLIINNFTIRALVNKKISFFGGWQLRPSININDMVRVYKLLIEAPDELVHEKAFNAGFQNATVEDMAKMVVKVFVERNIENRIQVEKLDVPDKRSYHLNSEKIKAELGFIPNFTIEDGILSIVEAFKKGLIADGLDNPIYHNTKMMKLTALK</sequence>
<dbReference type="SUPFAM" id="SSF51735">
    <property type="entry name" value="NAD(P)-binding Rossmann-fold domains"/>
    <property type="match status" value="1"/>
</dbReference>
<dbReference type="Pfam" id="PF01370">
    <property type="entry name" value="Epimerase"/>
    <property type="match status" value="1"/>
</dbReference>
<dbReference type="InterPro" id="IPR001509">
    <property type="entry name" value="Epimerase_deHydtase"/>
</dbReference>
<reference evidence="2 3" key="1">
    <citation type="journal article" date="2016" name="Nat. Commun.">
        <title>Thousands of microbial genomes shed light on interconnected biogeochemical processes in an aquifer system.</title>
        <authorList>
            <person name="Anantharaman K."/>
            <person name="Brown C.T."/>
            <person name="Hug L.A."/>
            <person name="Sharon I."/>
            <person name="Castelle C.J."/>
            <person name="Probst A.J."/>
            <person name="Thomas B.C."/>
            <person name="Singh A."/>
            <person name="Wilkins M.J."/>
            <person name="Karaoz U."/>
            <person name="Brodie E.L."/>
            <person name="Williams K.H."/>
            <person name="Hubbard S.S."/>
            <person name="Banfield J.F."/>
        </authorList>
    </citation>
    <scope>NUCLEOTIDE SEQUENCE [LARGE SCALE GENOMIC DNA]</scope>
</reference>
<dbReference type="PANTHER" id="PTHR43245:SF23">
    <property type="entry name" value="NAD(P)-BINDING DOMAIN-CONTAINING PROTEIN"/>
    <property type="match status" value="1"/>
</dbReference>
<comment type="caution">
    <text evidence="2">The sequence shown here is derived from an EMBL/GenBank/DDBJ whole genome shotgun (WGS) entry which is preliminary data.</text>
</comment>
<evidence type="ECO:0000313" key="3">
    <source>
        <dbReference type="Proteomes" id="UP000177052"/>
    </source>
</evidence>
<name>A0A1F6WB08_9BACT</name>
<gene>
    <name evidence="2" type="ORF">A3F19_02795</name>
</gene>
<dbReference type="InterPro" id="IPR036291">
    <property type="entry name" value="NAD(P)-bd_dom_sf"/>
</dbReference>
<evidence type="ECO:0000259" key="1">
    <source>
        <dbReference type="Pfam" id="PF01370"/>
    </source>
</evidence>
<dbReference type="InterPro" id="IPR050177">
    <property type="entry name" value="Lipid_A_modif_metabolic_enz"/>
</dbReference>
<protein>
    <recommendedName>
        <fullName evidence="1">NAD-dependent epimerase/dehydratase domain-containing protein</fullName>
    </recommendedName>
</protein>
<dbReference type="AlphaFoldDB" id="A0A1F6WB08"/>
<dbReference type="Gene3D" id="3.40.50.720">
    <property type="entry name" value="NAD(P)-binding Rossmann-like Domain"/>
    <property type="match status" value="1"/>
</dbReference>